<comment type="caution">
    <text evidence="2">The sequence shown here is derived from an EMBL/GenBank/DDBJ whole genome shotgun (WGS) entry which is preliminary data.</text>
</comment>
<dbReference type="PANTHER" id="PTHR34989:SF1">
    <property type="entry name" value="PROTEIN HDED"/>
    <property type="match status" value="1"/>
</dbReference>
<dbReference type="AlphaFoldDB" id="C4GDY0"/>
<sequence>MIDTLKKLHFHVTAQALLFLILGLVMVFSPDSVTAFLVRLVAVVILLMGAFVLLGGLTTGSAFSSLSGGLLAMIGLWAFSRPNTVAAFLPAIFGVVMLYHGVQDIGLALESKGYRASSWGGMIVIGIISVILGLVCIFGAFGVLKLVTRVIGIMIIADAIGDMILVRRTNQASRDIVDGEVVSEEDIGE</sequence>
<dbReference type="InterPro" id="IPR052712">
    <property type="entry name" value="Acid_resist_chaperone_HdeD"/>
</dbReference>
<dbReference type="HOGENOM" id="CLU_091585_8_0_9"/>
<dbReference type="Pfam" id="PF03729">
    <property type="entry name" value="DUF308"/>
    <property type="match status" value="2"/>
</dbReference>
<dbReference type="PANTHER" id="PTHR34989">
    <property type="entry name" value="PROTEIN HDED"/>
    <property type="match status" value="1"/>
</dbReference>
<dbReference type="GO" id="GO:0005886">
    <property type="term" value="C:plasma membrane"/>
    <property type="evidence" value="ECO:0007669"/>
    <property type="project" value="TreeGrafter"/>
</dbReference>
<keyword evidence="1" id="KW-0472">Membrane</keyword>
<evidence type="ECO:0008006" key="4">
    <source>
        <dbReference type="Google" id="ProtNLM"/>
    </source>
</evidence>
<protein>
    <recommendedName>
        <fullName evidence="4">DUF308 domain-containing protein</fullName>
    </recommendedName>
</protein>
<reference evidence="2" key="1">
    <citation type="submission" date="2009-04" db="EMBL/GenBank/DDBJ databases">
        <authorList>
            <person name="Weinstock G."/>
            <person name="Sodergren E."/>
            <person name="Clifton S."/>
            <person name="Fulton L."/>
            <person name="Fulton B."/>
            <person name="Courtney L."/>
            <person name="Fronick C."/>
            <person name="Harrison M."/>
            <person name="Strong C."/>
            <person name="Farmer C."/>
            <person name="Delahaunty K."/>
            <person name="Markovic C."/>
            <person name="Hall O."/>
            <person name="Minx P."/>
            <person name="Tomlinson C."/>
            <person name="Mitreva M."/>
            <person name="Nelson J."/>
            <person name="Hou S."/>
            <person name="Wollam A."/>
            <person name="Pepin K.H."/>
            <person name="Johnson M."/>
            <person name="Bhonagiri V."/>
            <person name="Nash W.E."/>
            <person name="Warren W."/>
            <person name="Chinwalla A."/>
            <person name="Mardis E.R."/>
            <person name="Wilson R.K."/>
        </authorList>
    </citation>
    <scope>NUCLEOTIDE SEQUENCE [LARGE SCALE GENOMIC DNA]</scope>
    <source>
        <strain evidence="2">DSM 14600</strain>
    </source>
</reference>
<dbReference type="InterPro" id="IPR005325">
    <property type="entry name" value="DUF308_memb"/>
</dbReference>
<feature type="transmembrane region" description="Helical" evidence="1">
    <location>
        <begin position="36"/>
        <end position="54"/>
    </location>
</feature>
<feature type="transmembrane region" description="Helical" evidence="1">
    <location>
        <begin position="12"/>
        <end position="30"/>
    </location>
</feature>
<dbReference type="EMBL" id="ACIP02000007">
    <property type="protein sequence ID" value="EEP27609.1"/>
    <property type="molecule type" value="Genomic_DNA"/>
</dbReference>
<feature type="transmembrane region" description="Helical" evidence="1">
    <location>
        <begin position="85"/>
        <end position="102"/>
    </location>
</feature>
<keyword evidence="1" id="KW-1133">Transmembrane helix</keyword>
<feature type="transmembrane region" description="Helical" evidence="1">
    <location>
        <begin position="61"/>
        <end position="79"/>
    </location>
</feature>
<evidence type="ECO:0000313" key="3">
    <source>
        <dbReference type="Proteomes" id="UP000003494"/>
    </source>
</evidence>
<dbReference type="Proteomes" id="UP000003494">
    <property type="component" value="Unassembled WGS sequence"/>
</dbReference>
<keyword evidence="1" id="KW-0812">Transmembrane</keyword>
<keyword evidence="3" id="KW-1185">Reference proteome</keyword>
<evidence type="ECO:0000313" key="2">
    <source>
        <dbReference type="EMBL" id="EEP27609.1"/>
    </source>
</evidence>
<dbReference type="eggNOG" id="COG3247">
    <property type="taxonomic scope" value="Bacteria"/>
</dbReference>
<evidence type="ECO:0000256" key="1">
    <source>
        <dbReference type="SAM" id="Phobius"/>
    </source>
</evidence>
<dbReference type="RefSeq" id="WP_006907281.1">
    <property type="nucleotide sequence ID" value="NZ_GG665867.1"/>
</dbReference>
<name>C4GDY0_9FIRM</name>
<proteinExistence type="predicted"/>
<dbReference type="STRING" id="626523.GCWU000342_02306"/>
<feature type="transmembrane region" description="Helical" evidence="1">
    <location>
        <begin position="123"/>
        <end position="144"/>
    </location>
</feature>
<accession>C4GDY0</accession>
<organism evidence="2 3">
    <name type="scientific">Shuttleworthella satelles DSM 14600</name>
    <dbReference type="NCBI Taxonomy" id="626523"/>
    <lineage>
        <taxon>Bacteria</taxon>
        <taxon>Bacillati</taxon>
        <taxon>Bacillota</taxon>
        <taxon>Clostridia</taxon>
        <taxon>Lachnospirales</taxon>
        <taxon>Lachnospiraceae</taxon>
        <taxon>Shuttleworthella</taxon>
    </lineage>
</organism>
<gene>
    <name evidence="2" type="ORF">GCWU000342_02306</name>
</gene>